<keyword evidence="4" id="KW-0238">DNA-binding</keyword>
<keyword evidence="6" id="KW-0539">Nucleus</keyword>
<accession>A0A0D2J3M9</accession>
<evidence type="ECO:0000313" key="8">
    <source>
        <dbReference type="EMBL" id="KIX03565.1"/>
    </source>
</evidence>
<reference evidence="8 9" key="1">
    <citation type="submission" date="2015-01" db="EMBL/GenBank/DDBJ databases">
        <title>The Genome Sequence of Rhinocladiella mackenzie CBS 650.93.</title>
        <authorList>
            <consortium name="The Broad Institute Genomics Platform"/>
            <person name="Cuomo C."/>
            <person name="de Hoog S."/>
            <person name="Gorbushina A."/>
            <person name="Stielow B."/>
            <person name="Teixiera M."/>
            <person name="Abouelleil A."/>
            <person name="Chapman S.B."/>
            <person name="Priest M."/>
            <person name="Young S.K."/>
            <person name="Wortman J."/>
            <person name="Nusbaum C."/>
            <person name="Birren B."/>
        </authorList>
    </citation>
    <scope>NUCLEOTIDE SEQUENCE [LARGE SCALE GENOMIC DNA]</scope>
    <source>
        <strain evidence="8 9">CBS 650.93</strain>
    </source>
</reference>
<dbReference type="AlphaFoldDB" id="A0A0D2J3M9"/>
<dbReference type="SMART" id="SM00066">
    <property type="entry name" value="GAL4"/>
    <property type="match status" value="1"/>
</dbReference>
<dbReference type="Pfam" id="PF00172">
    <property type="entry name" value="Zn_clus"/>
    <property type="match status" value="1"/>
</dbReference>
<dbReference type="InterPro" id="IPR001138">
    <property type="entry name" value="Zn2Cys6_DnaBD"/>
</dbReference>
<dbReference type="InterPro" id="IPR021858">
    <property type="entry name" value="Fun_TF"/>
</dbReference>
<dbReference type="PROSITE" id="PS00463">
    <property type="entry name" value="ZN2_CY6_FUNGAL_1"/>
    <property type="match status" value="1"/>
</dbReference>
<dbReference type="GO" id="GO:0003677">
    <property type="term" value="F:DNA binding"/>
    <property type="evidence" value="ECO:0007669"/>
    <property type="project" value="UniProtKB-KW"/>
</dbReference>
<keyword evidence="9" id="KW-1185">Reference proteome</keyword>
<evidence type="ECO:0000256" key="6">
    <source>
        <dbReference type="ARBA" id="ARBA00023242"/>
    </source>
</evidence>
<protein>
    <recommendedName>
        <fullName evidence="7">Zn(2)-C6 fungal-type domain-containing protein</fullName>
    </recommendedName>
</protein>
<organism evidence="8 9">
    <name type="scientific">Rhinocladiella mackenziei CBS 650.93</name>
    <dbReference type="NCBI Taxonomy" id="1442369"/>
    <lineage>
        <taxon>Eukaryota</taxon>
        <taxon>Fungi</taxon>
        <taxon>Dikarya</taxon>
        <taxon>Ascomycota</taxon>
        <taxon>Pezizomycotina</taxon>
        <taxon>Eurotiomycetes</taxon>
        <taxon>Chaetothyriomycetidae</taxon>
        <taxon>Chaetothyriales</taxon>
        <taxon>Herpotrichiellaceae</taxon>
        <taxon>Rhinocladiella</taxon>
    </lineage>
</organism>
<dbReference type="RefSeq" id="XP_013270701.1">
    <property type="nucleotide sequence ID" value="XM_013415247.1"/>
</dbReference>
<evidence type="ECO:0000256" key="2">
    <source>
        <dbReference type="ARBA" id="ARBA00022833"/>
    </source>
</evidence>
<dbReference type="Gene3D" id="4.10.240.10">
    <property type="entry name" value="Zn(2)-C6 fungal-type DNA-binding domain"/>
    <property type="match status" value="1"/>
</dbReference>
<keyword evidence="2" id="KW-0862">Zinc</keyword>
<proteinExistence type="predicted"/>
<sequence>MIGPTRQKAFSHKVRTGCITCKRRRVKCDEGKPYCQTCLKGKRRCLGYAVPKANIFTVATQKKQANRPPSPPWPGVDGNPILLLAPRIHFGTQEENRSLEHWLLKTSPMLSHYGPMGDFYTAVVPRFAWQSPVIKHMLLSLSLTHEKFVRGVTLASADMTSRAVSHYIAAITAIRKTNPPILHVLIASLIAWTMEMMQNDFTAAEIHLQATLTLLRQYEPLQWRDGTQMLVQDSLKPTSMLAKGLTAIVLRKGPTTEEIQPDYRDHIYSPWTGLRLSSIPEARLVICDYIERIARITEGREKVDYTIDDVEILLSRWFDSVRKWDQESTTTANLTALVLLFNVGMALLPGSDVAGFSYAMNPNIIDYVVDRISLLLSLRDRIPSGEDKDDLLETVTLVLSFVIRFFPDARSHAQALRNLKQVSLLKAAFPIRSLTPKWPTSVLGVGYED</sequence>
<dbReference type="Proteomes" id="UP000053617">
    <property type="component" value="Unassembled WGS sequence"/>
</dbReference>
<gene>
    <name evidence="8" type="ORF">Z518_07118</name>
</gene>
<feature type="domain" description="Zn(2)-C6 fungal-type" evidence="7">
    <location>
        <begin position="17"/>
        <end position="45"/>
    </location>
</feature>
<dbReference type="SUPFAM" id="SSF57701">
    <property type="entry name" value="Zn2/Cys6 DNA-binding domain"/>
    <property type="match status" value="1"/>
</dbReference>
<evidence type="ECO:0000256" key="5">
    <source>
        <dbReference type="ARBA" id="ARBA00023163"/>
    </source>
</evidence>
<keyword evidence="3" id="KW-0805">Transcription regulation</keyword>
<dbReference type="CDD" id="cd00067">
    <property type="entry name" value="GAL4"/>
    <property type="match status" value="1"/>
</dbReference>
<dbReference type="InterPro" id="IPR052360">
    <property type="entry name" value="Transcr_Regulatory_Proteins"/>
</dbReference>
<keyword evidence="1" id="KW-0479">Metal-binding</keyword>
<dbReference type="HOGENOM" id="CLU_039643_0_0_1"/>
<dbReference type="GeneID" id="25295189"/>
<dbReference type="EMBL" id="KN847479">
    <property type="protein sequence ID" value="KIX03565.1"/>
    <property type="molecule type" value="Genomic_DNA"/>
</dbReference>
<keyword evidence="5" id="KW-0804">Transcription</keyword>
<evidence type="ECO:0000256" key="4">
    <source>
        <dbReference type="ARBA" id="ARBA00023125"/>
    </source>
</evidence>
<dbReference type="PROSITE" id="PS50048">
    <property type="entry name" value="ZN2_CY6_FUNGAL_2"/>
    <property type="match status" value="1"/>
</dbReference>
<evidence type="ECO:0000259" key="7">
    <source>
        <dbReference type="PROSITE" id="PS50048"/>
    </source>
</evidence>
<evidence type="ECO:0000256" key="1">
    <source>
        <dbReference type="ARBA" id="ARBA00022723"/>
    </source>
</evidence>
<name>A0A0D2J3M9_9EURO</name>
<dbReference type="PANTHER" id="PTHR36206:SF12">
    <property type="entry name" value="ASPERCRYPTIN BIOSYNTHESIS CLUSTER-SPECIFIC TRANSCRIPTION REGULATOR ATNN-RELATED"/>
    <property type="match status" value="1"/>
</dbReference>
<dbReference type="PANTHER" id="PTHR36206">
    <property type="entry name" value="ASPERCRYPTIN BIOSYNTHESIS CLUSTER-SPECIFIC TRANSCRIPTION REGULATOR ATNN-RELATED"/>
    <property type="match status" value="1"/>
</dbReference>
<dbReference type="GO" id="GO:0008270">
    <property type="term" value="F:zinc ion binding"/>
    <property type="evidence" value="ECO:0007669"/>
    <property type="project" value="InterPro"/>
</dbReference>
<dbReference type="Pfam" id="PF11951">
    <property type="entry name" value="Fungal_trans_2"/>
    <property type="match status" value="1"/>
</dbReference>
<dbReference type="GO" id="GO:0000981">
    <property type="term" value="F:DNA-binding transcription factor activity, RNA polymerase II-specific"/>
    <property type="evidence" value="ECO:0007669"/>
    <property type="project" value="InterPro"/>
</dbReference>
<dbReference type="VEuPathDB" id="FungiDB:Z518_07118"/>
<evidence type="ECO:0000256" key="3">
    <source>
        <dbReference type="ARBA" id="ARBA00023015"/>
    </source>
</evidence>
<evidence type="ECO:0000313" key="9">
    <source>
        <dbReference type="Proteomes" id="UP000053617"/>
    </source>
</evidence>
<dbReference type="OrthoDB" id="2123952at2759"/>
<dbReference type="InterPro" id="IPR036864">
    <property type="entry name" value="Zn2-C6_fun-type_DNA-bd_sf"/>
</dbReference>